<dbReference type="AlphaFoldDB" id="A0A7J8T8R7"/>
<dbReference type="Gene3D" id="3.40.1810.10">
    <property type="entry name" value="Transcription factor, MADS-box"/>
    <property type="match status" value="1"/>
</dbReference>
<gene>
    <name evidence="7" type="ORF">Godav_026110</name>
</gene>
<dbReference type="FunFam" id="3.40.1810.10:FF:000018">
    <property type="entry name" value="agamous-like MADS-box protein AGL80"/>
    <property type="match status" value="1"/>
</dbReference>
<comment type="caution">
    <text evidence="7">The sequence shown here is derived from an EMBL/GenBank/DDBJ whole genome shotgun (WGS) entry which is preliminary data.</text>
</comment>
<keyword evidence="8" id="KW-1185">Reference proteome</keyword>
<organism evidence="7 8">
    <name type="scientific">Gossypium davidsonii</name>
    <name type="common">Davidson's cotton</name>
    <name type="synonym">Gossypium klotzschianum subsp. davidsonii</name>
    <dbReference type="NCBI Taxonomy" id="34287"/>
    <lineage>
        <taxon>Eukaryota</taxon>
        <taxon>Viridiplantae</taxon>
        <taxon>Streptophyta</taxon>
        <taxon>Embryophyta</taxon>
        <taxon>Tracheophyta</taxon>
        <taxon>Spermatophyta</taxon>
        <taxon>Magnoliopsida</taxon>
        <taxon>eudicotyledons</taxon>
        <taxon>Gunneridae</taxon>
        <taxon>Pentapetalae</taxon>
        <taxon>rosids</taxon>
        <taxon>malvids</taxon>
        <taxon>Malvales</taxon>
        <taxon>Malvaceae</taxon>
        <taxon>Malvoideae</taxon>
        <taxon>Gossypium</taxon>
    </lineage>
</organism>
<evidence type="ECO:0000313" key="7">
    <source>
        <dbReference type="EMBL" id="MBA0634222.1"/>
    </source>
</evidence>
<evidence type="ECO:0000256" key="4">
    <source>
        <dbReference type="ARBA" id="ARBA00023163"/>
    </source>
</evidence>
<evidence type="ECO:0000259" key="6">
    <source>
        <dbReference type="PROSITE" id="PS50066"/>
    </source>
</evidence>
<evidence type="ECO:0000256" key="2">
    <source>
        <dbReference type="ARBA" id="ARBA00023015"/>
    </source>
</evidence>
<dbReference type="CDD" id="cd00266">
    <property type="entry name" value="MADS_SRF_like"/>
    <property type="match status" value="1"/>
</dbReference>
<dbReference type="GO" id="GO:0000981">
    <property type="term" value="F:DNA-binding transcription factor activity, RNA polymerase II-specific"/>
    <property type="evidence" value="ECO:0007669"/>
    <property type="project" value="InterPro"/>
</dbReference>
<accession>A0A7J8T8R7</accession>
<keyword evidence="4" id="KW-0804">Transcription</keyword>
<protein>
    <recommendedName>
        <fullName evidence="6">MADS-box domain-containing protein</fullName>
    </recommendedName>
</protein>
<keyword evidence="2" id="KW-0805">Transcription regulation</keyword>
<dbReference type="PANTHER" id="PTHR11945:SF387">
    <property type="entry name" value="AGAMOUS-LIKE MADS-BOX PROTEIN AGL80"/>
    <property type="match status" value="1"/>
</dbReference>
<dbReference type="GO" id="GO:0046983">
    <property type="term" value="F:protein dimerization activity"/>
    <property type="evidence" value="ECO:0007669"/>
    <property type="project" value="InterPro"/>
</dbReference>
<dbReference type="SUPFAM" id="SSF55455">
    <property type="entry name" value="SRF-like"/>
    <property type="match status" value="1"/>
</dbReference>
<proteinExistence type="predicted"/>
<dbReference type="EMBL" id="JABFAC010237297">
    <property type="protein sequence ID" value="MBA0634222.1"/>
    <property type="molecule type" value="Genomic_DNA"/>
</dbReference>
<dbReference type="GO" id="GO:0005634">
    <property type="term" value="C:nucleus"/>
    <property type="evidence" value="ECO:0007669"/>
    <property type="project" value="UniProtKB-SubCell"/>
</dbReference>
<dbReference type="InterPro" id="IPR033897">
    <property type="entry name" value="SRF-like_MADS-box"/>
</dbReference>
<evidence type="ECO:0000256" key="3">
    <source>
        <dbReference type="ARBA" id="ARBA00023125"/>
    </source>
</evidence>
<name>A0A7J8T8R7_GOSDV</name>
<dbReference type="SMART" id="SM00432">
    <property type="entry name" value="MADS"/>
    <property type="match status" value="1"/>
</dbReference>
<keyword evidence="5" id="KW-0539">Nucleus</keyword>
<dbReference type="PROSITE" id="PS50066">
    <property type="entry name" value="MADS_BOX_2"/>
    <property type="match status" value="1"/>
</dbReference>
<dbReference type="InterPro" id="IPR002100">
    <property type="entry name" value="TF_MADSbox"/>
</dbReference>
<dbReference type="PANTHER" id="PTHR11945">
    <property type="entry name" value="MADS BOX PROTEIN"/>
    <property type="match status" value="1"/>
</dbReference>
<dbReference type="Pfam" id="PF00319">
    <property type="entry name" value="SRF-TF"/>
    <property type="match status" value="1"/>
</dbReference>
<feature type="domain" description="MADS-box" evidence="6">
    <location>
        <begin position="1"/>
        <end position="57"/>
    </location>
</feature>
<dbReference type="GO" id="GO:0000978">
    <property type="term" value="F:RNA polymerase II cis-regulatory region sequence-specific DNA binding"/>
    <property type="evidence" value="ECO:0007669"/>
    <property type="project" value="TreeGrafter"/>
</dbReference>
<reference evidence="7 8" key="1">
    <citation type="journal article" date="2019" name="Genome Biol. Evol.">
        <title>Insights into the evolution of the New World diploid cottons (Gossypium, subgenus Houzingenia) based on genome sequencing.</title>
        <authorList>
            <person name="Grover C.E."/>
            <person name="Arick M.A. 2nd"/>
            <person name="Thrash A."/>
            <person name="Conover J.L."/>
            <person name="Sanders W.S."/>
            <person name="Peterson D.G."/>
            <person name="Frelichowski J.E."/>
            <person name="Scheffler J.A."/>
            <person name="Scheffler B.E."/>
            <person name="Wendel J.F."/>
        </authorList>
    </citation>
    <scope>NUCLEOTIDE SEQUENCE [LARGE SCALE GENOMIC DNA]</scope>
    <source>
        <strain evidence="7">27</strain>
        <tissue evidence="7">Leaf</tissue>
    </source>
</reference>
<dbReference type="GO" id="GO:0045944">
    <property type="term" value="P:positive regulation of transcription by RNA polymerase II"/>
    <property type="evidence" value="ECO:0007669"/>
    <property type="project" value="InterPro"/>
</dbReference>
<dbReference type="Proteomes" id="UP000593561">
    <property type="component" value="Unassembled WGS sequence"/>
</dbReference>
<dbReference type="InterPro" id="IPR036879">
    <property type="entry name" value="TF_MADSbox_sf"/>
</dbReference>
<evidence type="ECO:0000256" key="1">
    <source>
        <dbReference type="ARBA" id="ARBA00004123"/>
    </source>
</evidence>
<evidence type="ECO:0000313" key="8">
    <source>
        <dbReference type="Proteomes" id="UP000593561"/>
    </source>
</evidence>
<sequence length="215" mass="24535">MIRTKVKLAYITNDSSRKATYKKRKKGLMKKMSELSTCCGIDACAIMYSPYESQTEFWPSLLRVEQVLSKFKMILEMEKRKNMMNQECFLSQRTIKFELWGINDLNLLLDEKISNVDKSIDAFTMTPLYPQGASSSSSSSMVALPPITMVMPKAMPKIGTEEIVQSDVNNIDPMKRQQWIMELMNNSNNSSPQTHVGGNKMMFQFGHNINPNNGH</sequence>
<dbReference type="PRINTS" id="PR00404">
    <property type="entry name" value="MADSDOMAIN"/>
</dbReference>
<evidence type="ECO:0000256" key="5">
    <source>
        <dbReference type="ARBA" id="ARBA00023242"/>
    </source>
</evidence>
<keyword evidence="3" id="KW-0238">DNA-binding</keyword>
<comment type="subcellular location">
    <subcellularLocation>
        <location evidence="1">Nucleus</location>
    </subcellularLocation>
</comment>